<dbReference type="GeneID" id="106808663"/>
<keyword evidence="1" id="KW-0812">Transmembrane</keyword>
<evidence type="ECO:0000256" key="1">
    <source>
        <dbReference type="SAM" id="Phobius"/>
    </source>
</evidence>
<dbReference type="RefSeq" id="XP_014666964.1">
    <property type="nucleotide sequence ID" value="XM_014811478.1"/>
</dbReference>
<proteinExistence type="predicted"/>
<dbReference type="RefSeq" id="XP_014666961.1">
    <property type="nucleotide sequence ID" value="XM_014811475.1"/>
</dbReference>
<reference evidence="3 4" key="1">
    <citation type="submission" date="2025-05" db="UniProtKB">
        <authorList>
            <consortium name="RefSeq"/>
        </authorList>
    </citation>
    <scope>IDENTIFICATION</scope>
</reference>
<gene>
    <name evidence="3 4 5" type="primary">LOC106808663</name>
</gene>
<organism evidence="2 4">
    <name type="scientific">Priapulus caudatus</name>
    <name type="common">Priapulid worm</name>
    <dbReference type="NCBI Taxonomy" id="37621"/>
    <lineage>
        <taxon>Eukaryota</taxon>
        <taxon>Metazoa</taxon>
        <taxon>Ecdysozoa</taxon>
        <taxon>Scalidophora</taxon>
        <taxon>Priapulida</taxon>
        <taxon>Priapulimorpha</taxon>
        <taxon>Priapulimorphida</taxon>
        <taxon>Priapulidae</taxon>
        <taxon>Priapulus</taxon>
    </lineage>
</organism>
<protein>
    <submittedName>
        <fullName evidence="3 4">Uncharacterized protein LOC106808663 isoform X1</fullName>
    </submittedName>
</protein>
<keyword evidence="1" id="KW-1133">Transmembrane helix</keyword>
<dbReference type="InterPro" id="IPR028054">
    <property type="entry name" value="DUF4481"/>
</dbReference>
<dbReference type="Pfam" id="PF14800">
    <property type="entry name" value="DUF4481"/>
    <property type="match status" value="1"/>
</dbReference>
<dbReference type="RefSeq" id="XP_014666962.1">
    <property type="nucleotide sequence ID" value="XM_014811476.1"/>
</dbReference>
<dbReference type="Proteomes" id="UP000695022">
    <property type="component" value="Unplaced"/>
</dbReference>
<evidence type="ECO:0000313" key="5">
    <source>
        <dbReference type="RefSeq" id="XP_014666964.1"/>
    </source>
</evidence>
<dbReference type="PANTHER" id="PTHR31193:SF1">
    <property type="entry name" value="TRANSMEMBRANE PROTEIN 268"/>
    <property type="match status" value="1"/>
</dbReference>
<keyword evidence="1" id="KW-0472">Membrane</keyword>
<evidence type="ECO:0000313" key="4">
    <source>
        <dbReference type="RefSeq" id="XP_014666962.1"/>
    </source>
</evidence>
<evidence type="ECO:0000313" key="2">
    <source>
        <dbReference type="Proteomes" id="UP000695022"/>
    </source>
</evidence>
<keyword evidence="2" id="KW-1185">Reference proteome</keyword>
<accession>A0ABM1E441</accession>
<dbReference type="PANTHER" id="PTHR31193">
    <property type="entry name" value="TRANSMEMBRANE PROTEIN C9ORF91"/>
    <property type="match status" value="1"/>
</dbReference>
<feature type="transmembrane region" description="Helical" evidence="1">
    <location>
        <begin position="80"/>
        <end position="100"/>
    </location>
</feature>
<name>A0ABM1E441_PRICU</name>
<sequence length="343" mass="38259">MAATSDGRVTRTTMATIWRPSCPSPVAAPLTRGEKFDSESLPLELVETTSQPVLHDVQMAVEFLTNDGRFELYTMLYRRILVIWFLISVVILIVFCSVGIRGLELFGGVIVWLIILAVGVFLCMYAKRRMDYNLNKAVGAANRILIKHKLLLCLEDLGRISCHKLSLHFFSYDISECVVTIANKLFDEEQDQKAKAASRAAGTAKFEKQPASSYQNLEIINSGDALAIGESSVAMEPDTEAIISETDDVASNPKYMIKAEKVALDYSQRYLRALGRDLLSFPPRDIDRVLATSTLHSTTCFCLCQYTNEHYFKYKPVPCSRANVVLEEQTPSSQPLTSEMASS</sequence>
<evidence type="ECO:0000313" key="3">
    <source>
        <dbReference type="RefSeq" id="XP_014666961.1"/>
    </source>
</evidence>
<feature type="transmembrane region" description="Helical" evidence="1">
    <location>
        <begin position="106"/>
        <end position="126"/>
    </location>
</feature>